<feature type="transmembrane region" description="Helical" evidence="10">
    <location>
        <begin position="495"/>
        <end position="517"/>
    </location>
</feature>
<dbReference type="PANTHER" id="PTHR12266">
    <property type="entry name" value="NA+/CA2+ K+ INDEPENDENT EXCHANGER"/>
    <property type="match status" value="1"/>
</dbReference>
<keyword evidence="8" id="KW-0739">Sodium transport</keyword>
<name>A0A2I0A9S0_9ASPA</name>
<comment type="subcellular location">
    <subcellularLocation>
        <location evidence="1">Membrane</location>
        <topology evidence="1">Multi-pass membrane protein</topology>
    </subcellularLocation>
</comment>
<dbReference type="Gene3D" id="1.20.1420.30">
    <property type="entry name" value="NCX, central ion-binding region"/>
    <property type="match status" value="2"/>
</dbReference>
<evidence type="ECO:0000313" key="14">
    <source>
        <dbReference type="Proteomes" id="UP000236161"/>
    </source>
</evidence>
<keyword evidence="3" id="KW-0050">Antiport</keyword>
<sequence length="553" mass="59011">MAKPSIIFSFNFFFFLFILLLVAASPLHLHQSAKPLIRRSLSQLSHERAQDDLCDLRNLKTAKSKCDFLSSSDQCSPQGYINYLRLFYCVAGDHHPIGLAVLLLWLIVLFYLLGSTAATYFCSSLEGLSRVLRISPAIAGVTLLSLGNGAPDVFASIASFRVSTAPAASMDVGLNSVLGGALFVTTVVVGVVSICVEPRRVAVDKLDFIRDASFLLLVLLALTAILVAGEISVWVAMGFALLYLVYVGLVYVSCYLWKPKTKNLTLFQPAIDGDLEAPLLIKSEEPKRDLRLKFITGRALKLLEFPLALPRKMTIPDISEERWSKPFAVISASMAPVLLAALWDSKAQEPAGSPFSSSSLLPFSGLLGILTGTAAFLTTEKEGPPARFRLPWLAGGFLMSVTWTYVTAEELVSLLVSLGTILGISPALLGLTVLAWGDSLGDLTAAAAMAVNGGASGAQVAVSGCYAGPTFNALVGLGVPMAMSSCAAWPSSAPIVVDSGVFETLGFLAGGLLWALVVLPKREMKPDRVLGCGLIAVYLCFLSLRLTQSLGQH</sequence>
<dbReference type="InterPro" id="IPR051359">
    <property type="entry name" value="CaCA_antiporter"/>
</dbReference>
<evidence type="ECO:0000256" key="8">
    <source>
        <dbReference type="ARBA" id="ARBA00023201"/>
    </source>
</evidence>
<feature type="transmembrane region" description="Helical" evidence="10">
    <location>
        <begin position="208"/>
        <end position="228"/>
    </location>
</feature>
<feature type="transmembrane region" description="Helical" evidence="10">
    <location>
        <begin position="390"/>
        <end position="408"/>
    </location>
</feature>
<evidence type="ECO:0000256" key="6">
    <source>
        <dbReference type="ARBA" id="ARBA00023053"/>
    </source>
</evidence>
<evidence type="ECO:0000256" key="10">
    <source>
        <dbReference type="SAM" id="Phobius"/>
    </source>
</evidence>
<evidence type="ECO:0000256" key="5">
    <source>
        <dbReference type="ARBA" id="ARBA00022989"/>
    </source>
</evidence>
<feature type="transmembrane region" description="Helical" evidence="10">
    <location>
        <begin position="134"/>
        <end position="157"/>
    </location>
</feature>
<dbReference type="PANTHER" id="PTHR12266:SF36">
    <property type="entry name" value="OS10G0436900 PROTEIN"/>
    <property type="match status" value="1"/>
</dbReference>
<dbReference type="GO" id="GO:0006814">
    <property type="term" value="P:sodium ion transport"/>
    <property type="evidence" value="ECO:0007669"/>
    <property type="project" value="UniProtKB-KW"/>
</dbReference>
<dbReference type="Proteomes" id="UP000236161">
    <property type="component" value="Unassembled WGS sequence"/>
</dbReference>
<feature type="transmembrane region" description="Helical" evidence="10">
    <location>
        <begin position="529"/>
        <end position="547"/>
    </location>
</feature>
<keyword evidence="8" id="KW-0406">Ion transport</keyword>
<proteinExistence type="inferred from homology"/>
<keyword evidence="14" id="KW-1185">Reference proteome</keyword>
<evidence type="ECO:0000313" key="13">
    <source>
        <dbReference type="EMBL" id="PKA52278.1"/>
    </source>
</evidence>
<evidence type="ECO:0000256" key="7">
    <source>
        <dbReference type="ARBA" id="ARBA00023136"/>
    </source>
</evidence>
<feature type="signal peptide" evidence="11">
    <location>
        <begin position="1"/>
        <end position="24"/>
    </location>
</feature>
<feature type="transmembrane region" description="Helical" evidence="10">
    <location>
        <begin position="355"/>
        <end position="378"/>
    </location>
</feature>
<keyword evidence="4 10" id="KW-0812">Transmembrane</keyword>
<evidence type="ECO:0000256" key="9">
    <source>
        <dbReference type="ARBA" id="ARBA00038187"/>
    </source>
</evidence>
<evidence type="ECO:0000256" key="11">
    <source>
        <dbReference type="SAM" id="SignalP"/>
    </source>
</evidence>
<feature type="transmembrane region" description="Helical" evidence="10">
    <location>
        <begin position="234"/>
        <end position="257"/>
    </location>
</feature>
<dbReference type="GO" id="GO:0008324">
    <property type="term" value="F:monoatomic cation transmembrane transporter activity"/>
    <property type="evidence" value="ECO:0007669"/>
    <property type="project" value="TreeGrafter"/>
</dbReference>
<evidence type="ECO:0000256" key="3">
    <source>
        <dbReference type="ARBA" id="ARBA00022449"/>
    </source>
</evidence>
<accession>A0A2I0A9S0</accession>
<feature type="domain" description="Sodium/calcium exchanger membrane region" evidence="12">
    <location>
        <begin position="393"/>
        <end position="545"/>
    </location>
</feature>
<protein>
    <submittedName>
        <fullName evidence="13">Cation/calcium exchanger 1</fullName>
    </submittedName>
</protein>
<evidence type="ECO:0000256" key="4">
    <source>
        <dbReference type="ARBA" id="ARBA00022692"/>
    </source>
</evidence>
<dbReference type="OrthoDB" id="407410at2759"/>
<dbReference type="GO" id="GO:0015297">
    <property type="term" value="F:antiporter activity"/>
    <property type="evidence" value="ECO:0007669"/>
    <property type="project" value="UniProtKB-KW"/>
</dbReference>
<evidence type="ECO:0000256" key="1">
    <source>
        <dbReference type="ARBA" id="ARBA00004141"/>
    </source>
</evidence>
<keyword evidence="5 10" id="KW-1133">Transmembrane helix</keyword>
<organism evidence="13 14">
    <name type="scientific">Apostasia shenzhenica</name>
    <dbReference type="NCBI Taxonomy" id="1088818"/>
    <lineage>
        <taxon>Eukaryota</taxon>
        <taxon>Viridiplantae</taxon>
        <taxon>Streptophyta</taxon>
        <taxon>Embryophyta</taxon>
        <taxon>Tracheophyta</taxon>
        <taxon>Spermatophyta</taxon>
        <taxon>Magnoliopsida</taxon>
        <taxon>Liliopsida</taxon>
        <taxon>Asparagales</taxon>
        <taxon>Orchidaceae</taxon>
        <taxon>Apostasioideae</taxon>
        <taxon>Apostasia</taxon>
    </lineage>
</organism>
<keyword evidence="7 10" id="KW-0472">Membrane</keyword>
<feature type="domain" description="Sodium/calcium exchanger membrane region" evidence="12">
    <location>
        <begin position="103"/>
        <end position="251"/>
    </location>
</feature>
<evidence type="ECO:0000259" key="12">
    <source>
        <dbReference type="Pfam" id="PF01699"/>
    </source>
</evidence>
<feature type="transmembrane region" description="Helical" evidence="10">
    <location>
        <begin position="97"/>
        <end position="122"/>
    </location>
</feature>
<dbReference type="EMBL" id="KZ452008">
    <property type="protein sequence ID" value="PKA52278.1"/>
    <property type="molecule type" value="Genomic_DNA"/>
</dbReference>
<feature type="chain" id="PRO_5014110990" evidence="11">
    <location>
        <begin position="25"/>
        <end position="553"/>
    </location>
</feature>
<keyword evidence="2" id="KW-0813">Transport</keyword>
<gene>
    <name evidence="13" type="primary">CCX1</name>
    <name evidence="13" type="ORF">AXF42_Ash010174</name>
</gene>
<feature type="transmembrane region" description="Helical" evidence="10">
    <location>
        <begin position="177"/>
        <end position="196"/>
    </location>
</feature>
<dbReference type="STRING" id="1088818.A0A2I0A9S0"/>
<dbReference type="GO" id="GO:0016020">
    <property type="term" value="C:membrane"/>
    <property type="evidence" value="ECO:0007669"/>
    <property type="project" value="UniProtKB-SubCell"/>
</dbReference>
<dbReference type="InterPro" id="IPR004837">
    <property type="entry name" value="NaCa_Exmemb"/>
</dbReference>
<dbReference type="AlphaFoldDB" id="A0A2I0A9S0"/>
<feature type="transmembrane region" description="Helical" evidence="10">
    <location>
        <begin position="414"/>
        <end position="437"/>
    </location>
</feature>
<evidence type="ECO:0000256" key="2">
    <source>
        <dbReference type="ARBA" id="ARBA00022448"/>
    </source>
</evidence>
<keyword evidence="6" id="KW-0915">Sodium</keyword>
<dbReference type="InterPro" id="IPR044880">
    <property type="entry name" value="NCX_ion-bd_dom_sf"/>
</dbReference>
<keyword evidence="11" id="KW-0732">Signal</keyword>
<comment type="similarity">
    <text evidence="9">Belongs to the Ca(2+):cation antiporter (CaCA) (TC 2.A.19) family. Cation/calcium exchanger (CCX) subfamily.</text>
</comment>
<reference evidence="13 14" key="1">
    <citation type="journal article" date="2017" name="Nature">
        <title>The Apostasia genome and the evolution of orchids.</title>
        <authorList>
            <person name="Zhang G.Q."/>
            <person name="Liu K.W."/>
            <person name="Li Z."/>
            <person name="Lohaus R."/>
            <person name="Hsiao Y.Y."/>
            <person name="Niu S.C."/>
            <person name="Wang J.Y."/>
            <person name="Lin Y.C."/>
            <person name="Xu Q."/>
            <person name="Chen L.J."/>
            <person name="Yoshida K."/>
            <person name="Fujiwara S."/>
            <person name="Wang Z.W."/>
            <person name="Zhang Y.Q."/>
            <person name="Mitsuda N."/>
            <person name="Wang M."/>
            <person name="Liu G.H."/>
            <person name="Pecoraro L."/>
            <person name="Huang H.X."/>
            <person name="Xiao X.J."/>
            <person name="Lin M."/>
            <person name="Wu X.Y."/>
            <person name="Wu W.L."/>
            <person name="Chen Y.Y."/>
            <person name="Chang S.B."/>
            <person name="Sakamoto S."/>
            <person name="Ohme-Takagi M."/>
            <person name="Yagi M."/>
            <person name="Zeng S.J."/>
            <person name="Shen C.Y."/>
            <person name="Yeh C.M."/>
            <person name="Luo Y.B."/>
            <person name="Tsai W.C."/>
            <person name="Van de Peer Y."/>
            <person name="Liu Z.J."/>
        </authorList>
    </citation>
    <scope>NUCLEOTIDE SEQUENCE [LARGE SCALE GENOMIC DNA]</scope>
    <source>
        <strain evidence="14">cv. Shenzhen</strain>
        <tissue evidence="13">Stem</tissue>
    </source>
</reference>
<dbReference type="Pfam" id="PF01699">
    <property type="entry name" value="Na_Ca_ex"/>
    <property type="match status" value="2"/>
</dbReference>